<evidence type="ECO:0000313" key="1">
    <source>
        <dbReference type="EMBL" id="KAG5671593.1"/>
    </source>
</evidence>
<proteinExistence type="predicted"/>
<dbReference type="GO" id="GO:0008061">
    <property type="term" value="F:chitin binding"/>
    <property type="evidence" value="ECO:0007669"/>
    <property type="project" value="InterPro"/>
</dbReference>
<organism evidence="1 2">
    <name type="scientific">Polypedilum vanderplanki</name>
    <name type="common">Sleeping chironomid midge</name>
    <dbReference type="NCBI Taxonomy" id="319348"/>
    <lineage>
        <taxon>Eukaryota</taxon>
        <taxon>Metazoa</taxon>
        <taxon>Ecdysozoa</taxon>
        <taxon>Arthropoda</taxon>
        <taxon>Hexapoda</taxon>
        <taxon>Insecta</taxon>
        <taxon>Pterygota</taxon>
        <taxon>Neoptera</taxon>
        <taxon>Endopterygota</taxon>
        <taxon>Diptera</taxon>
        <taxon>Nematocera</taxon>
        <taxon>Chironomoidea</taxon>
        <taxon>Chironomidae</taxon>
        <taxon>Chironominae</taxon>
        <taxon>Polypedilum</taxon>
        <taxon>Polypedilum</taxon>
    </lineage>
</organism>
<dbReference type="AlphaFoldDB" id="A0A9J6BP01"/>
<dbReference type="SUPFAM" id="SSF57625">
    <property type="entry name" value="Invertebrate chitin-binding proteins"/>
    <property type="match status" value="2"/>
</dbReference>
<sequence length="254" mass="29430">MKHEQFYYQCINQDYVIERHCAMNEIFNAEIQSCAPFSPPCYAHELNILWSDPSSYEHYFRCITIGQSIREQCSEGLTFIFQIQMCIQMTQTTSIIQRAPNCTFEQLHLRWPDPAHDRNYFICTNIGEYQLYSCLNGFIFEFSLQMCIADPQATMTPAITESTTTQFNQTTSMTTKDPFSPLECLYDDLHLLWPVIGYIYDFYICINIGHAERRNCPQGMIFVFEMQVCTEDPRIPTTTSLTTSSTTLSNTISA</sequence>
<name>A0A9J6BP01_POLVA</name>
<dbReference type="EMBL" id="JADBJN010000003">
    <property type="protein sequence ID" value="KAG5671593.1"/>
    <property type="molecule type" value="Genomic_DNA"/>
</dbReference>
<keyword evidence="2" id="KW-1185">Reference proteome</keyword>
<dbReference type="Proteomes" id="UP001107558">
    <property type="component" value="Chromosome 3"/>
</dbReference>
<protein>
    <submittedName>
        <fullName evidence="1">Uncharacterized protein</fullName>
    </submittedName>
</protein>
<gene>
    <name evidence="1" type="ORF">PVAND_001786</name>
</gene>
<dbReference type="OrthoDB" id="8031570at2759"/>
<evidence type="ECO:0000313" key="2">
    <source>
        <dbReference type="Proteomes" id="UP001107558"/>
    </source>
</evidence>
<dbReference type="InterPro" id="IPR036508">
    <property type="entry name" value="Chitin-bd_dom_sf"/>
</dbReference>
<reference evidence="1" key="1">
    <citation type="submission" date="2021-03" db="EMBL/GenBank/DDBJ databases">
        <title>Chromosome level genome of the anhydrobiotic midge Polypedilum vanderplanki.</title>
        <authorList>
            <person name="Yoshida Y."/>
            <person name="Kikawada T."/>
            <person name="Gusev O."/>
        </authorList>
    </citation>
    <scope>NUCLEOTIDE SEQUENCE</scope>
    <source>
        <strain evidence="1">NIAS01</strain>
        <tissue evidence="1">Whole body or cell culture</tissue>
    </source>
</reference>
<accession>A0A9J6BP01</accession>
<comment type="caution">
    <text evidence="1">The sequence shown here is derived from an EMBL/GenBank/DDBJ whole genome shotgun (WGS) entry which is preliminary data.</text>
</comment>